<dbReference type="Proteomes" id="UP001208074">
    <property type="component" value="Unassembled WGS sequence"/>
</dbReference>
<dbReference type="AlphaFoldDB" id="A0AAW5VT79"/>
<dbReference type="PANTHER" id="PTHR43707">
    <property type="entry name" value="HISTIDYL-TRNA SYNTHETASE"/>
    <property type="match status" value="1"/>
</dbReference>
<keyword evidence="6 9" id="KW-0963">Cytoplasm</keyword>
<comment type="subcellular location">
    <subcellularLocation>
        <location evidence="1 9">Cytoplasm</location>
    </subcellularLocation>
</comment>
<feature type="binding site" evidence="10">
    <location>
        <position position="123"/>
    </location>
    <ligand>
        <name>L-histidine</name>
        <dbReference type="ChEBI" id="CHEBI:57595"/>
    </ligand>
</feature>
<feature type="binding site" evidence="10">
    <location>
        <position position="127"/>
    </location>
    <ligand>
        <name>L-histidine</name>
        <dbReference type="ChEBI" id="CHEBI:57595"/>
    </ligand>
</feature>
<dbReference type="GO" id="GO:0005737">
    <property type="term" value="C:cytoplasm"/>
    <property type="evidence" value="ECO:0007669"/>
    <property type="project" value="UniProtKB-SubCell"/>
</dbReference>
<keyword evidence="12" id="KW-0808">Transferase</keyword>
<evidence type="ECO:0000256" key="3">
    <source>
        <dbReference type="ARBA" id="ARBA00005539"/>
    </source>
</evidence>
<dbReference type="RefSeq" id="WP_026483483.1">
    <property type="nucleotide sequence ID" value="NZ_JAPKNB010000003.1"/>
</dbReference>
<dbReference type="NCBIfam" id="NF008935">
    <property type="entry name" value="PRK12292.1-1"/>
    <property type="match status" value="1"/>
</dbReference>
<evidence type="ECO:0000256" key="9">
    <source>
        <dbReference type="HAMAP-Rule" id="MF_00125"/>
    </source>
</evidence>
<comment type="miscellaneous">
    <text evidence="9">This function is generally fulfilled by the C-terminal part of HisG, which is missing in some bacteria such as this one.</text>
</comment>
<dbReference type="GO" id="GO:0006427">
    <property type="term" value="P:histidyl-tRNA aminoacylation"/>
    <property type="evidence" value="ECO:0007669"/>
    <property type="project" value="TreeGrafter"/>
</dbReference>
<dbReference type="GO" id="GO:0004821">
    <property type="term" value="F:histidine-tRNA ligase activity"/>
    <property type="evidence" value="ECO:0007669"/>
    <property type="project" value="TreeGrafter"/>
</dbReference>
<gene>
    <name evidence="9" type="primary">hisZ</name>
    <name evidence="12" type="ORF">OSH02_04770</name>
</gene>
<keyword evidence="7 9" id="KW-0368">Histidine biosynthesis</keyword>
<feature type="domain" description="Class II Histidinyl-tRNA synthetase (HisRS)-like catalytic core" evidence="11">
    <location>
        <begin position="10"/>
        <end position="316"/>
    </location>
</feature>
<dbReference type="GO" id="GO:0000105">
    <property type="term" value="P:L-histidine biosynthetic process"/>
    <property type="evidence" value="ECO:0007669"/>
    <property type="project" value="UniProtKB-UniRule"/>
</dbReference>
<evidence type="ECO:0000256" key="4">
    <source>
        <dbReference type="ARBA" id="ARBA00011496"/>
    </source>
</evidence>
<dbReference type="Gene3D" id="3.30.930.10">
    <property type="entry name" value="Bira Bifunctional Protein, Domain 2"/>
    <property type="match status" value="1"/>
</dbReference>
<evidence type="ECO:0000313" key="12">
    <source>
        <dbReference type="EMBL" id="MCX5564665.1"/>
    </source>
</evidence>
<comment type="caution">
    <text evidence="12">The sequence shown here is derived from an EMBL/GenBank/DDBJ whole genome shotgun (WGS) entry which is preliminary data.</text>
</comment>
<accession>A0AAW5VT79</accession>
<evidence type="ECO:0000256" key="8">
    <source>
        <dbReference type="ARBA" id="ARBA00025246"/>
    </source>
</evidence>
<evidence type="ECO:0000256" key="7">
    <source>
        <dbReference type="ARBA" id="ARBA00023102"/>
    </source>
</evidence>
<dbReference type="PIRSF" id="PIRSF001549">
    <property type="entry name" value="His-tRNA_synth"/>
    <property type="match status" value="1"/>
</dbReference>
<dbReference type="Pfam" id="PF13393">
    <property type="entry name" value="tRNA-synt_His"/>
    <property type="match status" value="1"/>
</dbReference>
<dbReference type="GO" id="GO:0016757">
    <property type="term" value="F:glycosyltransferase activity"/>
    <property type="evidence" value="ECO:0007669"/>
    <property type="project" value="UniProtKB-KW"/>
</dbReference>
<dbReference type="InterPro" id="IPR041715">
    <property type="entry name" value="HisRS-like_core"/>
</dbReference>
<evidence type="ECO:0000256" key="10">
    <source>
        <dbReference type="PIRSR" id="PIRSR001549-1"/>
    </source>
</evidence>
<comment type="pathway">
    <text evidence="2 9">Amino-acid biosynthesis; L-histidine biosynthesis; L-histidine from 5-phospho-alpha-D-ribose 1-diphosphate: step 1/9.</text>
</comment>
<proteinExistence type="inferred from homology"/>
<dbReference type="SUPFAM" id="SSF55681">
    <property type="entry name" value="Class II aaRS and biotin synthetases"/>
    <property type="match status" value="1"/>
</dbReference>
<evidence type="ECO:0000313" key="13">
    <source>
        <dbReference type="Proteomes" id="UP001208074"/>
    </source>
</evidence>
<dbReference type="InterPro" id="IPR004517">
    <property type="entry name" value="HisZ"/>
</dbReference>
<evidence type="ECO:0000256" key="1">
    <source>
        <dbReference type="ARBA" id="ARBA00004496"/>
    </source>
</evidence>
<comment type="subunit">
    <text evidence="4 9">Heteromultimer composed of HisG and HisZ subunits.</text>
</comment>
<reference evidence="12" key="1">
    <citation type="submission" date="2022-11" db="EMBL/GenBank/DDBJ databases">
        <title>Biodiversity and phylogenetic relationships of bacteria.</title>
        <authorList>
            <person name="Machado R.A.R."/>
            <person name="Bhat A."/>
            <person name="Loulou A."/>
            <person name="Kallel S."/>
        </authorList>
    </citation>
    <scope>NUCLEOTIDE SEQUENCE</scope>
    <source>
        <strain evidence="12">DSM 16503</strain>
    </source>
</reference>
<name>A0AAW5VT79_9BURK</name>
<evidence type="ECO:0000256" key="6">
    <source>
        <dbReference type="ARBA" id="ARBA00022490"/>
    </source>
</evidence>
<dbReference type="InterPro" id="IPR045864">
    <property type="entry name" value="aa-tRNA-synth_II/BPL/LPL"/>
</dbReference>
<comment type="similarity">
    <text evidence="3 9">Belongs to the class-II aminoacyl-tRNA synthetase family. HisZ subfamily.</text>
</comment>
<sequence>MSNWLLPESLADILPAEARRIEELRRDLLDLYRTYGFELVAPPLVEYLESLQAVSGTDLNLRTSKVVDQISGRTMGVRADMTPQVARIDAHLLNREGVTRLCYCGSVLHARPAGLLSDRELLQIGAEIFGHAGIESDLEVVQLALESVGRAGVHHPRLDLNYPDLGRFLIERDPILKTRVAEVCELLNAKDVSGLRALGRESGCLPETTRYLLALTSLYGDGSVLERARSVLPDEPEVREALGSLRSFIDALPGHEITVDLADIGSGYAYHSGLIFSVYAEGWHDALVKGGRFDGIGHMYGRARPATGFSLDLRKLSAGLAPAQAARAVRAPWGSDAALTAAVKQLRQNGEIVIQMLPGQELNLDEFVIDRELVSSDGQWQVRAL</sequence>
<keyword evidence="12" id="KW-0328">Glycosyltransferase</keyword>
<evidence type="ECO:0000259" key="11">
    <source>
        <dbReference type="Pfam" id="PF13393"/>
    </source>
</evidence>
<comment type="function">
    <text evidence="8 9">Required for the first step of histidine biosynthesis. May allow the feedback regulation of ATP phosphoribosyltransferase activity by histidine.</text>
</comment>
<evidence type="ECO:0000256" key="2">
    <source>
        <dbReference type="ARBA" id="ARBA00004667"/>
    </source>
</evidence>
<dbReference type="InterPro" id="IPR004516">
    <property type="entry name" value="HisRS/HisZ"/>
</dbReference>
<dbReference type="NCBIfam" id="NF009086">
    <property type="entry name" value="PRK12421.1"/>
    <property type="match status" value="1"/>
</dbReference>
<feature type="binding site" evidence="10">
    <location>
        <begin position="80"/>
        <end position="82"/>
    </location>
    <ligand>
        <name>L-histidine</name>
        <dbReference type="ChEBI" id="CHEBI:57595"/>
    </ligand>
</feature>
<dbReference type="HAMAP" id="MF_00125">
    <property type="entry name" value="HisZ"/>
    <property type="match status" value="1"/>
</dbReference>
<protein>
    <recommendedName>
        <fullName evidence="5 9">ATP phosphoribosyltransferase regulatory subunit</fullName>
    </recommendedName>
</protein>
<evidence type="ECO:0000256" key="5">
    <source>
        <dbReference type="ARBA" id="ARBA00020397"/>
    </source>
</evidence>
<dbReference type="PANTHER" id="PTHR43707:SF1">
    <property type="entry name" value="HISTIDINE--TRNA LIGASE, MITOCHONDRIAL-RELATED"/>
    <property type="match status" value="1"/>
</dbReference>
<dbReference type="EMBL" id="JAPKNB010000003">
    <property type="protein sequence ID" value="MCX5564665.1"/>
    <property type="molecule type" value="Genomic_DNA"/>
</dbReference>
<keyword evidence="9" id="KW-0028">Amino-acid biosynthesis</keyword>
<organism evidence="12 13">
    <name type="scientific">Alcaligenes phenolicus</name>
    <dbReference type="NCBI Taxonomy" id="232846"/>
    <lineage>
        <taxon>Bacteria</taxon>
        <taxon>Pseudomonadati</taxon>
        <taxon>Pseudomonadota</taxon>
        <taxon>Betaproteobacteria</taxon>
        <taxon>Burkholderiales</taxon>
        <taxon>Alcaligenaceae</taxon>
        <taxon>Alcaligenes</taxon>
    </lineage>
</organism>